<protein>
    <submittedName>
        <fullName evidence="1">Uncharacterized protein</fullName>
    </submittedName>
</protein>
<evidence type="ECO:0000313" key="1">
    <source>
        <dbReference type="EMBL" id="RDY12918.1"/>
    </source>
</evidence>
<dbReference type="OrthoDB" id="754047at2759"/>
<comment type="caution">
    <text evidence="1">The sequence shown here is derived from an EMBL/GenBank/DDBJ whole genome shotgun (WGS) entry which is preliminary data.</text>
</comment>
<dbReference type="AlphaFoldDB" id="A0A371ID37"/>
<dbReference type="Proteomes" id="UP000257109">
    <property type="component" value="Unassembled WGS sequence"/>
</dbReference>
<feature type="non-terminal residue" evidence="1">
    <location>
        <position position="1"/>
    </location>
</feature>
<accession>A0A371ID37</accession>
<organism evidence="1 2">
    <name type="scientific">Mucuna pruriens</name>
    <name type="common">Velvet bean</name>
    <name type="synonym">Dolichos pruriens</name>
    <dbReference type="NCBI Taxonomy" id="157652"/>
    <lineage>
        <taxon>Eukaryota</taxon>
        <taxon>Viridiplantae</taxon>
        <taxon>Streptophyta</taxon>
        <taxon>Embryophyta</taxon>
        <taxon>Tracheophyta</taxon>
        <taxon>Spermatophyta</taxon>
        <taxon>Magnoliopsida</taxon>
        <taxon>eudicotyledons</taxon>
        <taxon>Gunneridae</taxon>
        <taxon>Pentapetalae</taxon>
        <taxon>rosids</taxon>
        <taxon>fabids</taxon>
        <taxon>Fabales</taxon>
        <taxon>Fabaceae</taxon>
        <taxon>Papilionoideae</taxon>
        <taxon>50 kb inversion clade</taxon>
        <taxon>NPAAA clade</taxon>
        <taxon>indigoferoid/millettioid clade</taxon>
        <taxon>Phaseoleae</taxon>
        <taxon>Mucuna</taxon>
    </lineage>
</organism>
<gene>
    <name evidence="1" type="ORF">CR513_02230</name>
</gene>
<evidence type="ECO:0000313" key="2">
    <source>
        <dbReference type="Proteomes" id="UP000257109"/>
    </source>
</evidence>
<dbReference type="EMBL" id="QJKJ01000382">
    <property type="protein sequence ID" value="RDY12918.1"/>
    <property type="molecule type" value="Genomic_DNA"/>
</dbReference>
<reference evidence="1" key="1">
    <citation type="submission" date="2018-05" db="EMBL/GenBank/DDBJ databases">
        <title>Draft genome of Mucuna pruriens seed.</title>
        <authorList>
            <person name="Nnadi N.E."/>
            <person name="Vos R."/>
            <person name="Hasami M.H."/>
            <person name="Devisetty U.K."/>
            <person name="Aguiy J.C."/>
        </authorList>
    </citation>
    <scope>NUCLEOTIDE SEQUENCE [LARGE SCALE GENOMIC DNA]</scope>
    <source>
        <strain evidence="1">JCA_2017</strain>
    </source>
</reference>
<name>A0A371ID37_MUCPR</name>
<sequence length="103" mass="11611">MTHSIVVESHKAPKDILRGSSAFRGIVSSYFSGSLMDTYGVEFFDLLVNLPSDVVSVRDFIEFVIVFQIVGVAPRRTRRDVLDAVLQRFLHLLPLKLSIFIVT</sequence>
<proteinExistence type="predicted"/>
<keyword evidence="2" id="KW-1185">Reference proteome</keyword>